<dbReference type="GO" id="GO:0042274">
    <property type="term" value="P:ribosomal small subunit biogenesis"/>
    <property type="evidence" value="ECO:0007669"/>
    <property type="project" value="UniProtKB-UniRule"/>
</dbReference>
<evidence type="ECO:0000256" key="2">
    <source>
        <dbReference type="ARBA" id="ARBA00022517"/>
    </source>
</evidence>
<feature type="domain" description="CP-type G" evidence="12">
    <location>
        <begin position="66"/>
        <end position="220"/>
    </location>
</feature>
<dbReference type="PROSITE" id="PS50936">
    <property type="entry name" value="ENGC_GTPASE"/>
    <property type="match status" value="1"/>
</dbReference>
<dbReference type="Proteomes" id="UP001199424">
    <property type="component" value="Unassembled WGS sequence"/>
</dbReference>
<comment type="similarity">
    <text evidence="10">Belongs to the TRAFAC class YlqF/YawG GTPase family. RsgA subfamily.</text>
</comment>
<keyword evidence="3 10" id="KW-0479">Metal-binding</keyword>
<comment type="caution">
    <text evidence="13">The sequence shown here is derived from an EMBL/GenBank/DDBJ whole genome shotgun (WGS) entry which is preliminary data.</text>
</comment>
<evidence type="ECO:0000313" key="13">
    <source>
        <dbReference type="EMBL" id="MCC2136165.1"/>
    </source>
</evidence>
<feature type="binding site" evidence="10">
    <location>
        <begin position="115"/>
        <end position="118"/>
    </location>
    <ligand>
        <name>GTP</name>
        <dbReference type="ChEBI" id="CHEBI:37565"/>
    </ligand>
</feature>
<feature type="binding site" evidence="10">
    <location>
        <begin position="163"/>
        <end position="171"/>
    </location>
    <ligand>
        <name>GTP</name>
        <dbReference type="ChEBI" id="CHEBI:37565"/>
    </ligand>
</feature>
<feature type="binding site" evidence="10">
    <location>
        <position position="247"/>
    </location>
    <ligand>
        <name>Zn(2+)</name>
        <dbReference type="ChEBI" id="CHEBI:29105"/>
    </ligand>
</feature>
<evidence type="ECO:0000259" key="11">
    <source>
        <dbReference type="PROSITE" id="PS50936"/>
    </source>
</evidence>
<keyword evidence="14" id="KW-1185">Reference proteome</keyword>
<evidence type="ECO:0000256" key="6">
    <source>
        <dbReference type="ARBA" id="ARBA00022801"/>
    </source>
</evidence>
<evidence type="ECO:0000256" key="1">
    <source>
        <dbReference type="ARBA" id="ARBA00022490"/>
    </source>
</evidence>
<evidence type="ECO:0000259" key="12">
    <source>
        <dbReference type="PROSITE" id="PS51721"/>
    </source>
</evidence>
<protein>
    <recommendedName>
        <fullName evidence="10">Small ribosomal subunit biogenesis GTPase RsgA</fullName>
        <ecNumber evidence="10">3.6.1.-</ecNumber>
    </recommendedName>
</protein>
<dbReference type="EMBL" id="JAJEQC010000003">
    <property type="protein sequence ID" value="MCC2136165.1"/>
    <property type="molecule type" value="Genomic_DNA"/>
</dbReference>
<accession>A0AAE3AJX0</accession>
<dbReference type="CDD" id="cd01854">
    <property type="entry name" value="YjeQ_EngC"/>
    <property type="match status" value="1"/>
</dbReference>
<dbReference type="GO" id="GO:0003924">
    <property type="term" value="F:GTPase activity"/>
    <property type="evidence" value="ECO:0007669"/>
    <property type="project" value="UniProtKB-UniRule"/>
</dbReference>
<keyword evidence="8 10" id="KW-0694">RNA-binding</keyword>
<evidence type="ECO:0000256" key="9">
    <source>
        <dbReference type="ARBA" id="ARBA00023134"/>
    </source>
</evidence>
<dbReference type="CDD" id="cd04466">
    <property type="entry name" value="S1_YloQ_GTPase"/>
    <property type="match status" value="1"/>
</dbReference>
<feature type="binding site" evidence="10">
    <location>
        <position position="260"/>
    </location>
    <ligand>
        <name>Zn(2+)</name>
        <dbReference type="ChEBI" id="CHEBI:29105"/>
    </ligand>
</feature>
<dbReference type="InterPro" id="IPR004881">
    <property type="entry name" value="Ribosome_biogen_GTPase_RsgA"/>
</dbReference>
<feature type="domain" description="EngC GTPase" evidence="11">
    <location>
        <begin position="75"/>
        <end position="218"/>
    </location>
</feature>
<evidence type="ECO:0000256" key="7">
    <source>
        <dbReference type="ARBA" id="ARBA00022833"/>
    </source>
</evidence>
<dbReference type="GO" id="GO:0019843">
    <property type="term" value="F:rRNA binding"/>
    <property type="evidence" value="ECO:0007669"/>
    <property type="project" value="UniProtKB-KW"/>
</dbReference>
<evidence type="ECO:0000256" key="3">
    <source>
        <dbReference type="ARBA" id="ARBA00022723"/>
    </source>
</evidence>
<dbReference type="Gene3D" id="1.10.40.50">
    <property type="entry name" value="Probable gtpase engc, domain 3"/>
    <property type="match status" value="1"/>
</dbReference>
<dbReference type="InterPro" id="IPR012340">
    <property type="entry name" value="NA-bd_OB-fold"/>
</dbReference>
<dbReference type="InterPro" id="IPR027417">
    <property type="entry name" value="P-loop_NTPase"/>
</dbReference>
<dbReference type="InterPro" id="IPR031944">
    <property type="entry name" value="RsgA_N"/>
</dbReference>
<comment type="subunit">
    <text evidence="10">Monomer. Associates with 30S ribosomal subunit, binds 16S rRNA.</text>
</comment>
<dbReference type="SUPFAM" id="SSF50249">
    <property type="entry name" value="Nucleic acid-binding proteins"/>
    <property type="match status" value="1"/>
</dbReference>
<evidence type="ECO:0000313" key="14">
    <source>
        <dbReference type="Proteomes" id="UP001199424"/>
    </source>
</evidence>
<comment type="subcellular location">
    <subcellularLocation>
        <location evidence="10">Cytoplasm</location>
    </subcellularLocation>
</comment>
<comment type="function">
    <text evidence="10">One of several proteins that assist in the late maturation steps of the functional core of the 30S ribosomal subunit. Helps release RbfA from mature subunits. May play a role in the assembly of ribosomal proteins into the subunit. Circularly permuted GTPase that catalyzes slow GTP hydrolysis, GTPase activity is stimulated by the 30S ribosomal subunit.</text>
</comment>
<keyword evidence="9 10" id="KW-0342">GTP-binding</keyword>
<dbReference type="PROSITE" id="PS51721">
    <property type="entry name" value="G_CP"/>
    <property type="match status" value="1"/>
</dbReference>
<dbReference type="PANTHER" id="PTHR32120:SF11">
    <property type="entry name" value="SMALL RIBOSOMAL SUBUNIT BIOGENESIS GTPASE RSGA 1, MITOCHONDRIAL-RELATED"/>
    <property type="match status" value="1"/>
</dbReference>
<keyword evidence="2 10" id="KW-0690">Ribosome biogenesis</keyword>
<dbReference type="HAMAP" id="MF_01820">
    <property type="entry name" value="GTPase_RsgA"/>
    <property type="match status" value="1"/>
</dbReference>
<name>A0AAE3AJX0_9FIRM</name>
<comment type="cofactor">
    <cofactor evidence="10">
        <name>Zn(2+)</name>
        <dbReference type="ChEBI" id="CHEBI:29105"/>
    </cofactor>
    <text evidence="10">Binds 1 zinc ion per subunit.</text>
</comment>
<dbReference type="PANTHER" id="PTHR32120">
    <property type="entry name" value="SMALL RIBOSOMAL SUBUNIT BIOGENESIS GTPASE RSGA"/>
    <property type="match status" value="1"/>
</dbReference>
<keyword evidence="5 10" id="KW-0547">Nucleotide-binding</keyword>
<keyword evidence="1 10" id="KW-0963">Cytoplasm</keyword>
<keyword evidence="4 10" id="KW-0699">rRNA-binding</keyword>
<gene>
    <name evidence="10 13" type="primary">rsgA</name>
    <name evidence="13" type="ORF">LKD31_03935</name>
</gene>
<dbReference type="InterPro" id="IPR010914">
    <property type="entry name" value="RsgA_GTPase_dom"/>
</dbReference>
<dbReference type="InterPro" id="IPR030378">
    <property type="entry name" value="G_CP_dom"/>
</dbReference>
<dbReference type="Pfam" id="PF16745">
    <property type="entry name" value="RsgA_N"/>
    <property type="match status" value="1"/>
</dbReference>
<dbReference type="GO" id="GO:0046872">
    <property type="term" value="F:metal ion binding"/>
    <property type="evidence" value="ECO:0007669"/>
    <property type="project" value="UniProtKB-KW"/>
</dbReference>
<dbReference type="NCBIfam" id="TIGR00157">
    <property type="entry name" value="ribosome small subunit-dependent GTPase A"/>
    <property type="match status" value="1"/>
</dbReference>
<dbReference type="Gene3D" id="2.40.50.140">
    <property type="entry name" value="Nucleic acid-binding proteins"/>
    <property type="match status" value="1"/>
</dbReference>
<keyword evidence="6 10" id="KW-0378">Hydrolase</keyword>
<feature type="binding site" evidence="10">
    <location>
        <position position="254"/>
    </location>
    <ligand>
        <name>Zn(2+)</name>
        <dbReference type="ChEBI" id="CHEBI:29105"/>
    </ligand>
</feature>
<feature type="binding site" evidence="10">
    <location>
        <position position="252"/>
    </location>
    <ligand>
        <name>Zn(2+)</name>
        <dbReference type="ChEBI" id="CHEBI:29105"/>
    </ligand>
</feature>
<dbReference type="Pfam" id="PF03193">
    <property type="entry name" value="RsgA_GTPase"/>
    <property type="match status" value="1"/>
</dbReference>
<dbReference type="AlphaFoldDB" id="A0AAE3AJX0"/>
<evidence type="ECO:0000256" key="8">
    <source>
        <dbReference type="ARBA" id="ARBA00022884"/>
    </source>
</evidence>
<reference evidence="13" key="1">
    <citation type="submission" date="2021-10" db="EMBL/GenBank/DDBJ databases">
        <title>Anaerobic single-cell dispensing facilitates the cultivation of human gut bacteria.</title>
        <authorList>
            <person name="Afrizal A."/>
        </authorList>
    </citation>
    <scope>NUCLEOTIDE SEQUENCE</scope>
    <source>
        <strain evidence="13">CLA-AA-H250</strain>
    </source>
</reference>
<sequence>MGEMKEGLVIKGIGGFYYVQCGDVLHACRARGKFRKDKISPYAGDRVRIEVDANDEGYVQEILPRKNFLVRPPLANLDKLFVVSSVCDPQPSTLIIDKTIAAAELKGIEPVLVFTKTDLSDTTELKDIYGSIGIRCYFVSAADGVGVDDLRPELTGCISAFTGNSGVGKSTLLNLLVPELELATGETSKKLGRGRHTTRHVELYPVEGGYVADTPGFSTMDIERYELFRKEELPEGFREFAPYLGECKFTSCSHTCEKGCAVLKAVEEGKISRSRIDSYIAMYNEVKDIKEWQLSKTKNV</sequence>
<keyword evidence="7 10" id="KW-0862">Zinc</keyword>
<dbReference type="EC" id="3.6.1.-" evidence="10"/>
<dbReference type="GO" id="GO:0005525">
    <property type="term" value="F:GTP binding"/>
    <property type="evidence" value="ECO:0007669"/>
    <property type="project" value="UniProtKB-UniRule"/>
</dbReference>
<proteinExistence type="inferred from homology"/>
<evidence type="ECO:0000256" key="4">
    <source>
        <dbReference type="ARBA" id="ARBA00022730"/>
    </source>
</evidence>
<dbReference type="Gene3D" id="3.40.50.300">
    <property type="entry name" value="P-loop containing nucleotide triphosphate hydrolases"/>
    <property type="match status" value="1"/>
</dbReference>
<dbReference type="SUPFAM" id="SSF52540">
    <property type="entry name" value="P-loop containing nucleoside triphosphate hydrolases"/>
    <property type="match status" value="1"/>
</dbReference>
<dbReference type="GO" id="GO:0005737">
    <property type="term" value="C:cytoplasm"/>
    <property type="evidence" value="ECO:0007669"/>
    <property type="project" value="UniProtKB-SubCell"/>
</dbReference>
<evidence type="ECO:0000256" key="10">
    <source>
        <dbReference type="HAMAP-Rule" id="MF_01820"/>
    </source>
</evidence>
<evidence type="ECO:0000256" key="5">
    <source>
        <dbReference type="ARBA" id="ARBA00022741"/>
    </source>
</evidence>
<organism evidence="13 14">
    <name type="scientific">Hominenteromicrobium mulieris</name>
    <dbReference type="NCBI Taxonomy" id="2885357"/>
    <lineage>
        <taxon>Bacteria</taxon>
        <taxon>Bacillati</taxon>
        <taxon>Bacillota</taxon>
        <taxon>Clostridia</taxon>
        <taxon>Eubacteriales</taxon>
        <taxon>Oscillospiraceae</taxon>
        <taxon>Hominenteromicrobium</taxon>
    </lineage>
</organism>
<dbReference type="RefSeq" id="WP_308448720.1">
    <property type="nucleotide sequence ID" value="NZ_JAJEQC010000003.1"/>
</dbReference>